<keyword evidence="1" id="KW-0346">Stress response</keyword>
<reference evidence="2" key="1">
    <citation type="journal article" date="2018" name="Environ. Microbiol.">
        <title>Sporulation capability and amylosome conservation among diverse human colonic and rumen isolates of the keystone starch-degrader Ruminococcus bromii.</title>
        <authorList>
            <person name="Mukhopadhya I."/>
            <person name="Morais S."/>
            <person name="Laverde-Gomez J."/>
            <person name="Sheridan P.O."/>
            <person name="Walker A.W."/>
            <person name="Kelly W."/>
            <person name="Klieve A.V."/>
            <person name="Ouwerkerk D."/>
            <person name="Duncan S.H."/>
            <person name="Louis P."/>
            <person name="Koropatkin N."/>
            <person name="Cockburn D."/>
            <person name="Kibler R."/>
            <person name="Cooper P.J."/>
            <person name="Sandoval C."/>
            <person name="Crost E."/>
            <person name="Juge N."/>
            <person name="Bayer E.A."/>
            <person name="Flint H.J."/>
        </authorList>
    </citation>
    <scope>NUCLEOTIDE SEQUENCE [LARGE SCALE GENOMIC DNA]</scope>
    <source>
        <strain evidence="2">ATCC 27255</strain>
    </source>
</reference>
<accession>A0A2N0UX56</accession>
<dbReference type="InterPro" id="IPR021153">
    <property type="entry name" value="HrcA_C"/>
</dbReference>
<evidence type="ECO:0000313" key="2">
    <source>
        <dbReference type="EMBL" id="PKD32597.1"/>
    </source>
</evidence>
<organism evidence="2 3">
    <name type="scientific">Ruminococcus bromii</name>
    <dbReference type="NCBI Taxonomy" id="40518"/>
    <lineage>
        <taxon>Bacteria</taxon>
        <taxon>Bacillati</taxon>
        <taxon>Bacillota</taxon>
        <taxon>Clostridia</taxon>
        <taxon>Eubacteriales</taxon>
        <taxon>Oscillospiraceae</taxon>
        <taxon>Ruminococcus</taxon>
    </lineage>
</organism>
<dbReference type="InterPro" id="IPR036388">
    <property type="entry name" value="WH-like_DNA-bd_sf"/>
</dbReference>
<protein>
    <recommendedName>
        <fullName evidence="1">Heat-inducible transcription repressor HrcA</fullName>
    </recommendedName>
</protein>
<proteinExistence type="inferred from homology"/>
<keyword evidence="3" id="KW-1185">Reference proteome</keyword>
<dbReference type="InterPro" id="IPR029016">
    <property type="entry name" value="GAF-like_dom_sf"/>
</dbReference>
<evidence type="ECO:0000313" key="3">
    <source>
        <dbReference type="Proteomes" id="UP000233425"/>
    </source>
</evidence>
<dbReference type="GO" id="GO:0045892">
    <property type="term" value="P:negative regulation of DNA-templated transcription"/>
    <property type="evidence" value="ECO:0007669"/>
    <property type="project" value="UniProtKB-UniRule"/>
</dbReference>
<name>A0A2N0UX56_9FIRM</name>
<comment type="caution">
    <text evidence="2">The sequence shown here is derived from an EMBL/GenBank/DDBJ whole genome shotgun (WGS) entry which is preliminary data.</text>
</comment>
<dbReference type="AlphaFoldDB" id="A0A2N0UX56"/>
<keyword evidence="1" id="KW-0678">Repressor</keyword>
<dbReference type="PANTHER" id="PTHR34824">
    <property type="entry name" value="HEAT-INDUCIBLE TRANSCRIPTION REPRESSOR HRCA"/>
    <property type="match status" value="1"/>
</dbReference>
<dbReference type="InterPro" id="IPR002571">
    <property type="entry name" value="HrcA"/>
</dbReference>
<dbReference type="Pfam" id="PF01628">
    <property type="entry name" value="HrcA"/>
    <property type="match status" value="1"/>
</dbReference>
<dbReference type="GO" id="GO:0003677">
    <property type="term" value="F:DNA binding"/>
    <property type="evidence" value="ECO:0007669"/>
    <property type="project" value="InterPro"/>
</dbReference>
<comment type="similarity">
    <text evidence="1">Belongs to the HrcA family.</text>
</comment>
<dbReference type="Gene3D" id="3.30.390.60">
    <property type="entry name" value="Heat-inducible transcription repressor hrca homolog, domain 3"/>
    <property type="match status" value="1"/>
</dbReference>
<evidence type="ECO:0000256" key="1">
    <source>
        <dbReference type="HAMAP-Rule" id="MF_00081"/>
    </source>
</evidence>
<dbReference type="RefSeq" id="WP_015523062.1">
    <property type="nucleotide sequence ID" value="NZ_DAWCPR010000008.1"/>
</dbReference>
<keyword evidence="1" id="KW-0804">Transcription</keyword>
<dbReference type="SUPFAM" id="SSF55781">
    <property type="entry name" value="GAF domain-like"/>
    <property type="match status" value="1"/>
</dbReference>
<dbReference type="PIRSF" id="PIRSF005485">
    <property type="entry name" value="HrcA"/>
    <property type="match status" value="1"/>
</dbReference>
<dbReference type="Proteomes" id="UP000233425">
    <property type="component" value="Unassembled WGS sequence"/>
</dbReference>
<keyword evidence="1" id="KW-0805">Transcription regulation</keyword>
<dbReference type="SUPFAM" id="SSF46785">
    <property type="entry name" value="Winged helix' DNA-binding domain"/>
    <property type="match status" value="1"/>
</dbReference>
<dbReference type="PANTHER" id="PTHR34824:SF1">
    <property type="entry name" value="HEAT-INDUCIBLE TRANSCRIPTION REPRESSOR HRCA"/>
    <property type="match status" value="1"/>
</dbReference>
<gene>
    <name evidence="1 2" type="primary">hrcA</name>
    <name evidence="2" type="ORF">RBATCC27255_00253</name>
</gene>
<comment type="function">
    <text evidence="1">Negative regulator of class I heat shock genes (grpE-dnaK-dnaJ and groELS operons). Prevents heat-shock induction of these operons.</text>
</comment>
<dbReference type="Gene3D" id="1.10.10.10">
    <property type="entry name" value="Winged helix-like DNA-binding domain superfamily/Winged helix DNA-binding domain"/>
    <property type="match status" value="1"/>
</dbReference>
<dbReference type="InterPro" id="IPR036390">
    <property type="entry name" value="WH_DNA-bd_sf"/>
</dbReference>
<dbReference type="NCBIfam" id="TIGR00331">
    <property type="entry name" value="hrcA"/>
    <property type="match status" value="1"/>
</dbReference>
<dbReference type="Gene3D" id="3.30.450.40">
    <property type="match status" value="1"/>
</dbReference>
<dbReference type="InterPro" id="IPR023120">
    <property type="entry name" value="WHTH_transcript_rep_HrcA_IDD"/>
</dbReference>
<sequence>MELAERKKKILSAVIESYINTGEPIGSKALINETGLEVSSATVRNDLADLTNKGYLVQPHTSAGRIPTLQGYRYYIDNLMKITPVTQGGREYVESELYKSADSPESILKEASGVISRLTGCTAVTTTPSGEESRIHRIRFVQTGSHTAMAVVIASNGIIKTKLFRCDFLLNPELLTVFDKAFNEIFSGMKLSSVNRPFIQTAAARLGELSMFTPGVLVAIMEACETAKEVSVYLSGVTKPLFMSDVNFLNARNVMEFLNNRHDLAEMLENLPLDTSVSIGGENSRTELAGSAVISTRYRLDGNPSGVLAVIAPVRTDYARAISILECVSESVSTLIDELIEI</sequence>
<dbReference type="EMBL" id="NNSR01000023">
    <property type="protein sequence ID" value="PKD32597.1"/>
    <property type="molecule type" value="Genomic_DNA"/>
</dbReference>
<dbReference type="HAMAP" id="MF_00081">
    <property type="entry name" value="HrcA"/>
    <property type="match status" value="1"/>
</dbReference>